<feature type="domain" description="F-box/LRR-repeat protein 15/At3g58940/PEG3-like LRR" evidence="1">
    <location>
        <begin position="12"/>
        <end position="92"/>
    </location>
</feature>
<accession>A0A7J6W200</accession>
<dbReference type="EMBL" id="JABWDY010024307">
    <property type="protein sequence ID" value="KAF5190355.1"/>
    <property type="molecule type" value="Genomic_DNA"/>
</dbReference>
<evidence type="ECO:0000313" key="3">
    <source>
        <dbReference type="Proteomes" id="UP000554482"/>
    </source>
</evidence>
<dbReference type="PANTHER" id="PTHR34223">
    <property type="entry name" value="OS11G0201299 PROTEIN"/>
    <property type="match status" value="1"/>
</dbReference>
<comment type="caution">
    <text evidence="2">The sequence shown here is derived from an EMBL/GenBank/DDBJ whole genome shotgun (WGS) entry which is preliminary data.</text>
</comment>
<sequence length="179" mass="19990">MTEFSLSSTDLSLPASVSLLSIRILKLLNVNNKDGQLEVLISAIPSLETLLLERCAFKNYNLTISSTQLKNFYIYGGIPSSVVISTPNLISLKFNINNKKPATMTFDCDLLSLSNAMIGNVDICSQSWIQLLSAIKNARSLILSENFFQQLVQEVRKDDPLLNFIQIPFYNLKGLELVK</sequence>
<dbReference type="Proteomes" id="UP000554482">
    <property type="component" value="Unassembled WGS sequence"/>
</dbReference>
<dbReference type="AlphaFoldDB" id="A0A7J6W200"/>
<dbReference type="OrthoDB" id="1848700at2759"/>
<gene>
    <name evidence="2" type="ORF">FRX31_020064</name>
</gene>
<dbReference type="InterPro" id="IPR055411">
    <property type="entry name" value="LRR_FXL15/At3g58940/PEG3-like"/>
</dbReference>
<dbReference type="InterPro" id="IPR053197">
    <property type="entry name" value="F-box_SCFL_complex_component"/>
</dbReference>
<dbReference type="PANTHER" id="PTHR34223:SF51">
    <property type="entry name" value="OS06G0556300 PROTEIN"/>
    <property type="match status" value="1"/>
</dbReference>
<organism evidence="2 3">
    <name type="scientific">Thalictrum thalictroides</name>
    <name type="common">Rue-anemone</name>
    <name type="synonym">Anemone thalictroides</name>
    <dbReference type="NCBI Taxonomy" id="46969"/>
    <lineage>
        <taxon>Eukaryota</taxon>
        <taxon>Viridiplantae</taxon>
        <taxon>Streptophyta</taxon>
        <taxon>Embryophyta</taxon>
        <taxon>Tracheophyta</taxon>
        <taxon>Spermatophyta</taxon>
        <taxon>Magnoliopsida</taxon>
        <taxon>Ranunculales</taxon>
        <taxon>Ranunculaceae</taxon>
        <taxon>Thalictroideae</taxon>
        <taxon>Thalictrum</taxon>
    </lineage>
</organism>
<proteinExistence type="predicted"/>
<dbReference type="Pfam" id="PF24758">
    <property type="entry name" value="LRR_At5g56370"/>
    <property type="match status" value="1"/>
</dbReference>
<evidence type="ECO:0000259" key="1">
    <source>
        <dbReference type="Pfam" id="PF24758"/>
    </source>
</evidence>
<evidence type="ECO:0000313" key="2">
    <source>
        <dbReference type="EMBL" id="KAF5190355.1"/>
    </source>
</evidence>
<name>A0A7J6W200_THATH</name>
<keyword evidence="3" id="KW-1185">Reference proteome</keyword>
<protein>
    <recommendedName>
        <fullName evidence="1">F-box/LRR-repeat protein 15/At3g58940/PEG3-like LRR domain-containing protein</fullName>
    </recommendedName>
</protein>
<reference evidence="2 3" key="1">
    <citation type="submission" date="2020-06" db="EMBL/GenBank/DDBJ databases">
        <title>Transcriptomic and genomic resources for Thalictrum thalictroides and T. hernandezii: Facilitating candidate gene discovery in an emerging model plant lineage.</title>
        <authorList>
            <person name="Arias T."/>
            <person name="Riano-Pachon D.M."/>
            <person name="Di Stilio V.S."/>
        </authorList>
    </citation>
    <scope>NUCLEOTIDE SEQUENCE [LARGE SCALE GENOMIC DNA]</scope>
    <source>
        <strain evidence="3">cv. WT478/WT964</strain>
        <tissue evidence="2">Leaves</tissue>
    </source>
</reference>